<accession>A0A3S4ARN7</accession>
<comment type="similarity">
    <text evidence="4">Belongs to the UbiA prenyltransferase family.</text>
</comment>
<keyword evidence="7 10" id="KW-1133">Transmembrane helix</keyword>
<feature type="transmembrane region" description="Helical" evidence="10">
    <location>
        <begin position="94"/>
        <end position="114"/>
    </location>
</feature>
<dbReference type="InterPro" id="IPR044878">
    <property type="entry name" value="UbiA_sf"/>
</dbReference>
<comment type="pathway">
    <text evidence="3">Secondary metabolite biosynthesis; terpenoid biosynthesis.</text>
</comment>
<evidence type="ECO:0000313" key="11">
    <source>
        <dbReference type="EMBL" id="SPQ24232.1"/>
    </source>
</evidence>
<feature type="transmembrane region" description="Helical" evidence="10">
    <location>
        <begin position="321"/>
        <end position="340"/>
    </location>
</feature>
<dbReference type="EMBL" id="OUUZ01000013">
    <property type="protein sequence ID" value="SPQ24232.1"/>
    <property type="molecule type" value="Genomic_DNA"/>
</dbReference>
<dbReference type="FunFam" id="1.20.120.1780:FF:000001">
    <property type="entry name" value="4-hydroxybenzoate octaprenyltransferase"/>
    <property type="match status" value="1"/>
</dbReference>
<comment type="subcellular location">
    <subcellularLocation>
        <location evidence="2">Membrane</location>
        <topology evidence="2">Multi-pass membrane protein</topology>
    </subcellularLocation>
</comment>
<dbReference type="InterPro" id="IPR000537">
    <property type="entry name" value="UbiA_prenyltransferase"/>
</dbReference>
<evidence type="ECO:0000256" key="4">
    <source>
        <dbReference type="ARBA" id="ARBA00005985"/>
    </source>
</evidence>
<dbReference type="PANTHER" id="PTHR11048">
    <property type="entry name" value="PRENYLTRANSFERASES"/>
    <property type="match status" value="1"/>
</dbReference>
<organism evidence="11 12">
    <name type="scientific">Thermothielavioides terrestris</name>
    <dbReference type="NCBI Taxonomy" id="2587410"/>
    <lineage>
        <taxon>Eukaryota</taxon>
        <taxon>Fungi</taxon>
        <taxon>Dikarya</taxon>
        <taxon>Ascomycota</taxon>
        <taxon>Pezizomycotina</taxon>
        <taxon>Sordariomycetes</taxon>
        <taxon>Sordariomycetidae</taxon>
        <taxon>Sordariales</taxon>
        <taxon>Chaetomiaceae</taxon>
        <taxon>Thermothielavioides</taxon>
    </lineage>
</organism>
<evidence type="ECO:0000256" key="1">
    <source>
        <dbReference type="ARBA" id="ARBA00001946"/>
    </source>
</evidence>
<keyword evidence="6 10" id="KW-0812">Transmembrane</keyword>
<dbReference type="PANTHER" id="PTHR11048:SF28">
    <property type="entry name" value="4-HYDROXYBENZOATE POLYPRENYLTRANSFERASE, MITOCHONDRIAL"/>
    <property type="match status" value="1"/>
</dbReference>
<dbReference type="GO" id="GO:0008412">
    <property type="term" value="F:4-hydroxybenzoate polyprenyltransferase activity"/>
    <property type="evidence" value="ECO:0007669"/>
    <property type="project" value="TreeGrafter"/>
</dbReference>
<dbReference type="AlphaFoldDB" id="A0A3S4ARN7"/>
<dbReference type="GO" id="GO:0005743">
    <property type="term" value="C:mitochondrial inner membrane"/>
    <property type="evidence" value="ECO:0007669"/>
    <property type="project" value="TreeGrafter"/>
</dbReference>
<feature type="region of interest" description="Disordered" evidence="9">
    <location>
        <begin position="1"/>
        <end position="29"/>
    </location>
</feature>
<evidence type="ECO:0000256" key="5">
    <source>
        <dbReference type="ARBA" id="ARBA00022679"/>
    </source>
</evidence>
<name>A0A3S4ARN7_9PEZI</name>
<dbReference type="Gene3D" id="1.20.120.1780">
    <property type="entry name" value="UbiA prenyltransferase"/>
    <property type="match status" value="1"/>
</dbReference>
<dbReference type="Proteomes" id="UP000289323">
    <property type="component" value="Unassembled WGS sequence"/>
</dbReference>
<sequence>MAPTDSSTARPRRSLSKSDAELAPGPAPSVSVQYSSGKVTGWVSLLPSSWVPYVQLARLSLPAALILIYIPTLSGVLLAAILARRGGGGSSSDVHFPASWWYTCIILLIGSFFFSNAAHAWDDLADAPIDMLIARTARRPIPRGAVSRPAAFAFVVANALGAAAVLLLGFPDPAAALRYALPNVLATAYYPYAKRHTYVPQLVLGFCIAWGAVMGALAVGCEPFTLGSTHSVLRLALDTPLLPLTATTTTSTAAAAARPIPATLTLGPLTVSTPFLGLFTALTLWSAIYDTIYAAEDFEADVRLGLGSLAVLFGLRHTKTALYALLACLVAGLVVCGLSAGVQAAAFYVLAPGGCALALGAMVASVDLRDARSTWWWFMYGYWLVGGAILGGLGVELVTRMGGVGF</sequence>
<evidence type="ECO:0000256" key="6">
    <source>
        <dbReference type="ARBA" id="ARBA00022692"/>
    </source>
</evidence>
<evidence type="ECO:0000256" key="2">
    <source>
        <dbReference type="ARBA" id="ARBA00004141"/>
    </source>
</evidence>
<keyword evidence="8 10" id="KW-0472">Membrane</keyword>
<evidence type="ECO:0000256" key="8">
    <source>
        <dbReference type="ARBA" id="ARBA00023136"/>
    </source>
</evidence>
<evidence type="ECO:0000256" key="9">
    <source>
        <dbReference type="SAM" id="MobiDB-lite"/>
    </source>
</evidence>
<protein>
    <submittedName>
        <fullName evidence="11">Ff91c866-42ba-42a0-92cc-a54fa0cfe69c</fullName>
    </submittedName>
</protein>
<reference evidence="11 12" key="1">
    <citation type="submission" date="2018-04" db="EMBL/GenBank/DDBJ databases">
        <authorList>
            <person name="Huttner S."/>
            <person name="Dainat J."/>
        </authorList>
    </citation>
    <scope>NUCLEOTIDE SEQUENCE [LARGE SCALE GENOMIC DNA]</scope>
</reference>
<dbReference type="InterPro" id="IPR039653">
    <property type="entry name" value="Prenyltransferase"/>
</dbReference>
<evidence type="ECO:0000256" key="7">
    <source>
        <dbReference type="ARBA" id="ARBA00022989"/>
    </source>
</evidence>
<feature type="transmembrane region" description="Helical" evidence="10">
    <location>
        <begin position="375"/>
        <end position="395"/>
    </location>
</feature>
<dbReference type="Pfam" id="PF01040">
    <property type="entry name" value="UbiA"/>
    <property type="match status" value="1"/>
</dbReference>
<feature type="transmembrane region" description="Helical" evidence="10">
    <location>
        <begin position="198"/>
        <end position="219"/>
    </location>
</feature>
<evidence type="ECO:0000256" key="3">
    <source>
        <dbReference type="ARBA" id="ARBA00004721"/>
    </source>
</evidence>
<proteinExistence type="inferred from homology"/>
<feature type="transmembrane region" description="Helical" evidence="10">
    <location>
        <begin position="150"/>
        <end position="169"/>
    </location>
</feature>
<dbReference type="CDD" id="cd13959">
    <property type="entry name" value="PT_UbiA_COQ2"/>
    <property type="match status" value="1"/>
</dbReference>
<evidence type="ECO:0000313" key="12">
    <source>
        <dbReference type="Proteomes" id="UP000289323"/>
    </source>
</evidence>
<dbReference type="Gene3D" id="1.10.357.140">
    <property type="entry name" value="UbiA prenyltransferase"/>
    <property type="match status" value="1"/>
</dbReference>
<feature type="transmembrane region" description="Helical" evidence="10">
    <location>
        <begin position="59"/>
        <end position="82"/>
    </location>
</feature>
<gene>
    <name evidence="11" type="ORF">TT172_LOCUS6651</name>
</gene>
<dbReference type="GO" id="GO:0006744">
    <property type="term" value="P:ubiquinone biosynthetic process"/>
    <property type="evidence" value="ECO:0007669"/>
    <property type="project" value="TreeGrafter"/>
</dbReference>
<comment type="cofactor">
    <cofactor evidence="1">
        <name>Mg(2+)</name>
        <dbReference type="ChEBI" id="CHEBI:18420"/>
    </cofactor>
</comment>
<evidence type="ECO:0000256" key="10">
    <source>
        <dbReference type="SAM" id="Phobius"/>
    </source>
</evidence>
<feature type="transmembrane region" description="Helical" evidence="10">
    <location>
        <begin position="346"/>
        <end position="368"/>
    </location>
</feature>
<keyword evidence="5" id="KW-0808">Transferase</keyword>